<name>A0A7I8VEE1_9ANNE</name>
<comment type="caution">
    <text evidence="7">The sequence shown here is derived from an EMBL/GenBank/DDBJ whole genome shotgun (WGS) entry which is preliminary data.</text>
</comment>
<feature type="transmembrane region" description="Helical" evidence="5">
    <location>
        <begin position="295"/>
        <end position="313"/>
    </location>
</feature>
<evidence type="ECO:0000256" key="4">
    <source>
        <dbReference type="ARBA" id="ARBA00023136"/>
    </source>
</evidence>
<sequence length="326" mass="37580">MIPGSHPGGPGSIPGLGTVVVKYIHRLGQRTKCHSCSRLNGYELSAEHKLIGDLLNEYDRGHRSARPLRDSTHALQLNMTLFLLRLIDLDPKEEVMTSIVEVHYSWIDEFLTWNKTNYDNLDMISINIHEIWKPSVIVTNLVEPNKNFYPIDQAIVHSSGKVFLEQIEILKTFCEVDITYFPFEYETCELIYGNLVHDSDAVHINYVPYRNDSYEGFHGFSDKEDEWQILETKHTIYRNYSKATNLNKHFTVMIFSISLKRNAVFLVIVLFLPCFLLIFLNLLSTFIPPNSTEKVNLALSVFLSYFVLLLIVMDHIPLGRRVPAES</sequence>
<dbReference type="Gene3D" id="1.20.58.390">
    <property type="entry name" value="Neurotransmitter-gated ion-channel transmembrane domain"/>
    <property type="match status" value="1"/>
</dbReference>
<dbReference type="CDD" id="cd18989">
    <property type="entry name" value="LGIC_ECD_cation"/>
    <property type="match status" value="1"/>
</dbReference>
<dbReference type="Proteomes" id="UP000549394">
    <property type="component" value="Unassembled WGS sequence"/>
</dbReference>
<protein>
    <submittedName>
        <fullName evidence="7">DgyrCDS3238</fullName>
    </submittedName>
</protein>
<dbReference type="SUPFAM" id="SSF90112">
    <property type="entry name" value="Neurotransmitter-gated ion-channel transmembrane pore"/>
    <property type="match status" value="1"/>
</dbReference>
<dbReference type="GO" id="GO:0016020">
    <property type="term" value="C:membrane"/>
    <property type="evidence" value="ECO:0007669"/>
    <property type="project" value="UniProtKB-SubCell"/>
</dbReference>
<keyword evidence="8" id="KW-1185">Reference proteome</keyword>
<dbReference type="PRINTS" id="PR00252">
    <property type="entry name" value="NRIONCHANNEL"/>
</dbReference>
<keyword evidence="4 5" id="KW-0472">Membrane</keyword>
<feature type="transmembrane region" description="Helical" evidence="5">
    <location>
        <begin position="263"/>
        <end position="283"/>
    </location>
</feature>
<proteinExistence type="predicted"/>
<keyword evidence="2 5" id="KW-0812">Transmembrane</keyword>
<reference evidence="7 8" key="1">
    <citation type="submission" date="2020-08" db="EMBL/GenBank/DDBJ databases">
        <authorList>
            <person name="Hejnol A."/>
        </authorList>
    </citation>
    <scope>NUCLEOTIDE SEQUENCE [LARGE SCALE GENOMIC DNA]</scope>
</reference>
<dbReference type="Pfam" id="PF02931">
    <property type="entry name" value="Neur_chan_LBD"/>
    <property type="match status" value="1"/>
</dbReference>
<evidence type="ECO:0000313" key="8">
    <source>
        <dbReference type="Proteomes" id="UP000549394"/>
    </source>
</evidence>
<dbReference type="CDD" id="cd19051">
    <property type="entry name" value="LGIC_TM_cation"/>
    <property type="match status" value="1"/>
</dbReference>
<dbReference type="PANTHER" id="PTHR18945">
    <property type="entry name" value="NEUROTRANSMITTER GATED ION CHANNEL"/>
    <property type="match status" value="1"/>
</dbReference>
<dbReference type="GO" id="GO:0004888">
    <property type="term" value="F:transmembrane signaling receptor activity"/>
    <property type="evidence" value="ECO:0007669"/>
    <property type="project" value="InterPro"/>
</dbReference>
<dbReference type="FunFam" id="2.70.170.10:FF:000028">
    <property type="entry name" value="AcetylCholine Receptor"/>
    <property type="match status" value="1"/>
</dbReference>
<dbReference type="EMBL" id="CAJFCJ010000005">
    <property type="protein sequence ID" value="CAD5114090.1"/>
    <property type="molecule type" value="Genomic_DNA"/>
</dbReference>
<gene>
    <name evidence="7" type="ORF">DGYR_LOCUS2979</name>
</gene>
<evidence type="ECO:0000256" key="5">
    <source>
        <dbReference type="SAM" id="Phobius"/>
    </source>
</evidence>
<dbReference type="InterPro" id="IPR006201">
    <property type="entry name" value="Neur_channel"/>
</dbReference>
<keyword evidence="3 5" id="KW-1133">Transmembrane helix</keyword>
<evidence type="ECO:0000313" key="7">
    <source>
        <dbReference type="EMBL" id="CAD5114090.1"/>
    </source>
</evidence>
<dbReference type="GO" id="GO:0005230">
    <property type="term" value="F:extracellular ligand-gated monoatomic ion channel activity"/>
    <property type="evidence" value="ECO:0007669"/>
    <property type="project" value="InterPro"/>
</dbReference>
<dbReference type="OrthoDB" id="410315at2759"/>
<evidence type="ECO:0000256" key="2">
    <source>
        <dbReference type="ARBA" id="ARBA00022692"/>
    </source>
</evidence>
<feature type="domain" description="Neurotransmitter-gated ion-channel ligand-binding" evidence="6">
    <location>
        <begin position="48"/>
        <end position="262"/>
    </location>
</feature>
<dbReference type="InterPro" id="IPR036734">
    <property type="entry name" value="Neur_chan_lig-bd_sf"/>
</dbReference>
<evidence type="ECO:0000259" key="6">
    <source>
        <dbReference type="Pfam" id="PF02931"/>
    </source>
</evidence>
<dbReference type="Gene3D" id="2.70.170.10">
    <property type="entry name" value="Neurotransmitter-gated ion-channel ligand-binding domain"/>
    <property type="match status" value="1"/>
</dbReference>
<dbReference type="InterPro" id="IPR006202">
    <property type="entry name" value="Neur_chan_lig-bd"/>
</dbReference>
<evidence type="ECO:0000256" key="3">
    <source>
        <dbReference type="ARBA" id="ARBA00022989"/>
    </source>
</evidence>
<evidence type="ECO:0000256" key="1">
    <source>
        <dbReference type="ARBA" id="ARBA00004141"/>
    </source>
</evidence>
<accession>A0A7I8VEE1</accession>
<dbReference type="SUPFAM" id="SSF63712">
    <property type="entry name" value="Nicotinic receptor ligand binding domain-like"/>
    <property type="match status" value="1"/>
</dbReference>
<dbReference type="InterPro" id="IPR036719">
    <property type="entry name" value="Neuro-gated_channel_TM_sf"/>
</dbReference>
<comment type="subcellular location">
    <subcellularLocation>
        <location evidence="1">Membrane</location>
        <topology evidence="1">Multi-pass membrane protein</topology>
    </subcellularLocation>
</comment>
<dbReference type="AlphaFoldDB" id="A0A7I8VEE1"/>
<dbReference type="InterPro" id="IPR038050">
    <property type="entry name" value="Neuro_actylchol_rec"/>
</dbReference>
<organism evidence="7 8">
    <name type="scientific">Dimorphilus gyrociliatus</name>
    <dbReference type="NCBI Taxonomy" id="2664684"/>
    <lineage>
        <taxon>Eukaryota</taxon>
        <taxon>Metazoa</taxon>
        <taxon>Spiralia</taxon>
        <taxon>Lophotrochozoa</taxon>
        <taxon>Annelida</taxon>
        <taxon>Polychaeta</taxon>
        <taxon>Polychaeta incertae sedis</taxon>
        <taxon>Dinophilidae</taxon>
        <taxon>Dimorphilus</taxon>
    </lineage>
</organism>